<dbReference type="PANTHER" id="PTHR48100">
    <property type="entry name" value="BROAD-SPECIFICITY PHOSPHATASE YOR283W-RELATED"/>
    <property type="match status" value="1"/>
</dbReference>
<sequence length="322" mass="36791">MAPKYKFLFVPDFFIKYEEEAKKYQGGKIITQPQLGILTQDYGPVDEEPATFTNRPQWARFAEHVKNLNETCGDGVSYKLFYLIRHGIGVHNVVMEAVGSEAWRTKFSMLDGARPDEVNLKDTSLTHDGKLMWVDALLVEDGIAQAKELAETWMKVTKIDEMPLPQSIYTSPLARCLETTKLVYEPVMAQQNSELHPIVKEALRERLTNHTCDKRRSRSWIEKHYPNYIIEPGFTENDNLWKANEAPETEAQHIERKRSLLEDIFEHDDAQFISLTTHSYAISAILAVVGAPKFRVSESVLVPLFIKAKRIPPVDAIDIKSS</sequence>
<dbReference type="InterPro" id="IPR050275">
    <property type="entry name" value="PGM_Phosphatase"/>
</dbReference>
<dbReference type="EMBL" id="KI912112">
    <property type="protein sequence ID" value="ETS81757.1"/>
    <property type="molecule type" value="Genomic_DNA"/>
</dbReference>
<dbReference type="InterPro" id="IPR029033">
    <property type="entry name" value="His_PPase_superfam"/>
</dbReference>
<keyword evidence="2" id="KW-1185">Reference proteome</keyword>
<dbReference type="GeneID" id="19271772"/>
<dbReference type="AlphaFoldDB" id="W3X8P6"/>
<reference evidence="2" key="1">
    <citation type="journal article" date="2015" name="BMC Genomics">
        <title>Genomic and transcriptomic analysis of the endophytic fungus Pestalotiopsis fici reveals its lifestyle and high potential for synthesis of natural products.</title>
        <authorList>
            <person name="Wang X."/>
            <person name="Zhang X."/>
            <person name="Liu L."/>
            <person name="Xiang M."/>
            <person name="Wang W."/>
            <person name="Sun X."/>
            <person name="Che Y."/>
            <person name="Guo L."/>
            <person name="Liu G."/>
            <person name="Guo L."/>
            <person name="Wang C."/>
            <person name="Yin W.B."/>
            <person name="Stadler M."/>
            <person name="Zhang X."/>
            <person name="Liu X."/>
        </authorList>
    </citation>
    <scope>NUCLEOTIDE SEQUENCE [LARGE SCALE GENOMIC DNA]</scope>
    <source>
        <strain evidence="2">W106-1 / CGMCC3.15140</strain>
    </source>
</reference>
<name>W3X8P6_PESFW</name>
<dbReference type="FunCoup" id="W3X8P6">
    <property type="interactions" value="184"/>
</dbReference>
<organism evidence="1 2">
    <name type="scientific">Pestalotiopsis fici (strain W106-1 / CGMCC3.15140)</name>
    <dbReference type="NCBI Taxonomy" id="1229662"/>
    <lineage>
        <taxon>Eukaryota</taxon>
        <taxon>Fungi</taxon>
        <taxon>Dikarya</taxon>
        <taxon>Ascomycota</taxon>
        <taxon>Pezizomycotina</taxon>
        <taxon>Sordariomycetes</taxon>
        <taxon>Xylariomycetidae</taxon>
        <taxon>Amphisphaeriales</taxon>
        <taxon>Sporocadaceae</taxon>
        <taxon>Pestalotiopsis</taxon>
    </lineage>
</organism>
<dbReference type="OrthoDB" id="496981at2759"/>
<dbReference type="SMART" id="SM00855">
    <property type="entry name" value="PGAM"/>
    <property type="match status" value="1"/>
</dbReference>
<dbReference type="SUPFAM" id="SSF53254">
    <property type="entry name" value="Phosphoglycerate mutase-like"/>
    <property type="match status" value="1"/>
</dbReference>
<dbReference type="GO" id="GO:0016791">
    <property type="term" value="F:phosphatase activity"/>
    <property type="evidence" value="ECO:0007669"/>
    <property type="project" value="TreeGrafter"/>
</dbReference>
<evidence type="ECO:0000313" key="1">
    <source>
        <dbReference type="EMBL" id="ETS81757.1"/>
    </source>
</evidence>
<dbReference type="Gene3D" id="3.40.50.1240">
    <property type="entry name" value="Phosphoglycerate mutase-like"/>
    <property type="match status" value="1"/>
</dbReference>
<dbReference type="PANTHER" id="PTHR48100:SF1">
    <property type="entry name" value="HISTIDINE PHOSPHATASE FAMILY PROTEIN-RELATED"/>
    <property type="match status" value="1"/>
</dbReference>
<dbReference type="GO" id="GO:0005737">
    <property type="term" value="C:cytoplasm"/>
    <property type="evidence" value="ECO:0007669"/>
    <property type="project" value="TreeGrafter"/>
</dbReference>
<dbReference type="CDD" id="cd07067">
    <property type="entry name" value="HP_PGM_like"/>
    <property type="match status" value="1"/>
</dbReference>
<dbReference type="Proteomes" id="UP000030651">
    <property type="component" value="Unassembled WGS sequence"/>
</dbReference>
<accession>W3X8P6</accession>
<dbReference type="OMA" id="HGLGVHN"/>
<dbReference type="InterPro" id="IPR013078">
    <property type="entry name" value="His_Pase_superF_clade-1"/>
</dbReference>
<dbReference type="HOGENOM" id="CLU_039184_0_1_1"/>
<dbReference type="KEGG" id="pfy:PFICI_06759"/>
<gene>
    <name evidence="1" type="ORF">PFICI_06759</name>
</gene>
<protein>
    <recommendedName>
        <fullName evidence="3">Phosphoglycerate mutase</fullName>
    </recommendedName>
</protein>
<dbReference type="Pfam" id="PF00300">
    <property type="entry name" value="His_Phos_1"/>
    <property type="match status" value="1"/>
</dbReference>
<proteinExistence type="predicted"/>
<dbReference type="eggNOG" id="KOG4754">
    <property type="taxonomic scope" value="Eukaryota"/>
</dbReference>
<dbReference type="RefSeq" id="XP_007833531.1">
    <property type="nucleotide sequence ID" value="XM_007835340.1"/>
</dbReference>
<evidence type="ECO:0008006" key="3">
    <source>
        <dbReference type="Google" id="ProtNLM"/>
    </source>
</evidence>
<dbReference type="InParanoid" id="W3X8P6"/>
<evidence type="ECO:0000313" key="2">
    <source>
        <dbReference type="Proteomes" id="UP000030651"/>
    </source>
</evidence>